<keyword evidence="3 4" id="KW-0704">Schiff base</keyword>
<comment type="caution">
    <text evidence="5">The sequence shown here is derived from an EMBL/GenBank/DDBJ whole genome shotgun (WGS) entry which is preliminary data.</text>
</comment>
<dbReference type="UniPathway" id="UPA00053">
    <property type="reaction ID" value="UER00086"/>
</dbReference>
<feature type="binding site" evidence="4">
    <location>
        <position position="77"/>
    </location>
    <ligand>
        <name>3-dehydroquinate</name>
        <dbReference type="ChEBI" id="CHEBI:32364"/>
    </ligand>
</feature>
<evidence type="ECO:0000256" key="4">
    <source>
        <dbReference type="HAMAP-Rule" id="MF_00214"/>
    </source>
</evidence>
<dbReference type="GO" id="GO:0009423">
    <property type="term" value="P:chorismate biosynthetic process"/>
    <property type="evidence" value="ECO:0007669"/>
    <property type="project" value="UniProtKB-UniRule"/>
</dbReference>
<name>A0A8J7JKP3_9BACT</name>
<dbReference type="FunFam" id="3.20.20.70:FF:000047">
    <property type="entry name" value="3-dehydroquinate dehydratase"/>
    <property type="match status" value="1"/>
</dbReference>
<dbReference type="RefSeq" id="WP_199382891.1">
    <property type="nucleotide sequence ID" value="NZ_JAEMHM010000003.1"/>
</dbReference>
<dbReference type="GO" id="GO:0003855">
    <property type="term" value="F:3-dehydroquinate dehydratase activity"/>
    <property type="evidence" value="ECO:0007669"/>
    <property type="project" value="UniProtKB-UniRule"/>
</dbReference>
<dbReference type="EC" id="4.2.1.10" evidence="4"/>
<evidence type="ECO:0000313" key="5">
    <source>
        <dbReference type="EMBL" id="MBJ6724055.1"/>
    </source>
</evidence>
<keyword evidence="4" id="KW-0028">Amino-acid biosynthesis</keyword>
<evidence type="ECO:0000256" key="1">
    <source>
        <dbReference type="ARBA" id="ARBA00001864"/>
    </source>
</evidence>
<keyword evidence="2 4" id="KW-0456">Lyase</keyword>
<accession>A0A8J7JKP3</accession>
<dbReference type="SUPFAM" id="SSF51569">
    <property type="entry name" value="Aldolase"/>
    <property type="match status" value="1"/>
</dbReference>
<comment type="catalytic activity">
    <reaction evidence="1 4">
        <text>3-dehydroquinate = 3-dehydroshikimate + H2O</text>
        <dbReference type="Rhea" id="RHEA:21096"/>
        <dbReference type="ChEBI" id="CHEBI:15377"/>
        <dbReference type="ChEBI" id="CHEBI:16630"/>
        <dbReference type="ChEBI" id="CHEBI:32364"/>
        <dbReference type="EC" id="4.2.1.10"/>
    </reaction>
</comment>
<feature type="active site" description="Schiff-base intermediate with substrate" evidence="4">
    <location>
        <position position="166"/>
    </location>
</feature>
<dbReference type="NCBIfam" id="TIGR01093">
    <property type="entry name" value="aroD"/>
    <property type="match status" value="1"/>
</dbReference>
<feature type="binding site" evidence="4">
    <location>
        <position position="208"/>
    </location>
    <ligand>
        <name>3-dehydroquinate</name>
        <dbReference type="ChEBI" id="CHEBI:32364"/>
    </ligand>
</feature>
<reference evidence="5" key="1">
    <citation type="submission" date="2020-12" db="EMBL/GenBank/DDBJ databases">
        <title>Geomonas sp. Red875, isolated from river sediment.</title>
        <authorList>
            <person name="Xu Z."/>
            <person name="Zhang Z."/>
            <person name="Masuda Y."/>
            <person name="Itoh H."/>
            <person name="Senoo K."/>
        </authorList>
    </citation>
    <scope>NUCLEOTIDE SEQUENCE</scope>
    <source>
        <strain evidence="5">Red875</strain>
    </source>
</reference>
<dbReference type="Pfam" id="PF01487">
    <property type="entry name" value="DHquinase_I"/>
    <property type="match status" value="1"/>
</dbReference>
<evidence type="ECO:0000256" key="2">
    <source>
        <dbReference type="ARBA" id="ARBA00023239"/>
    </source>
</evidence>
<keyword evidence="4" id="KW-0057">Aromatic amino acid biosynthesis</keyword>
<comment type="similarity">
    <text evidence="4">Belongs to the type-I 3-dehydroquinase family.</text>
</comment>
<evidence type="ECO:0000256" key="3">
    <source>
        <dbReference type="ARBA" id="ARBA00023270"/>
    </source>
</evidence>
<dbReference type="HAMAP" id="MF_00214">
    <property type="entry name" value="AroD"/>
    <property type="match status" value="1"/>
</dbReference>
<feature type="binding site" evidence="4">
    <location>
        <position position="227"/>
    </location>
    <ligand>
        <name>3-dehydroquinate</name>
        <dbReference type="ChEBI" id="CHEBI:32364"/>
    </ligand>
</feature>
<dbReference type="CDD" id="cd00502">
    <property type="entry name" value="DHQase_I"/>
    <property type="match status" value="1"/>
</dbReference>
<dbReference type="InterPro" id="IPR050146">
    <property type="entry name" value="Type-I_3-dehydroquinase"/>
</dbReference>
<dbReference type="Proteomes" id="UP000636888">
    <property type="component" value="Unassembled WGS sequence"/>
</dbReference>
<feature type="active site" description="Proton donor/acceptor" evidence="4">
    <location>
        <position position="139"/>
    </location>
</feature>
<dbReference type="GO" id="GO:0009073">
    <property type="term" value="P:aromatic amino acid family biosynthetic process"/>
    <property type="evidence" value="ECO:0007669"/>
    <property type="project" value="UniProtKB-KW"/>
</dbReference>
<gene>
    <name evidence="4 5" type="primary">aroD</name>
    <name evidence="5" type="ORF">JFN93_04975</name>
</gene>
<feature type="binding site" evidence="4">
    <location>
        <begin position="41"/>
        <end position="43"/>
    </location>
    <ligand>
        <name>3-dehydroquinate</name>
        <dbReference type="ChEBI" id="CHEBI:32364"/>
    </ligand>
</feature>
<protein>
    <recommendedName>
        <fullName evidence="4">3-dehydroquinate dehydratase</fullName>
        <shortName evidence="4">3-dehydroquinase</shortName>
        <ecNumber evidence="4">4.2.1.10</ecNumber>
    </recommendedName>
    <alternativeName>
        <fullName evidence="4">Type I DHQase</fullName>
    </alternativeName>
    <alternativeName>
        <fullName evidence="4">Type I dehydroquinase</fullName>
        <shortName evidence="4">DHQ1</shortName>
    </alternativeName>
</protein>
<comment type="caution">
    <text evidence="4">Lacks conserved residue(s) required for the propagation of feature annotation.</text>
</comment>
<proteinExistence type="inferred from homology"/>
<dbReference type="GO" id="GO:0008652">
    <property type="term" value="P:amino acid biosynthetic process"/>
    <property type="evidence" value="ECO:0007669"/>
    <property type="project" value="UniProtKB-KW"/>
</dbReference>
<dbReference type="GO" id="GO:0046279">
    <property type="term" value="P:3,4-dihydroxybenzoate biosynthetic process"/>
    <property type="evidence" value="ECO:0007669"/>
    <property type="project" value="TreeGrafter"/>
</dbReference>
<dbReference type="InterPro" id="IPR001381">
    <property type="entry name" value="DHquinase_I"/>
</dbReference>
<comment type="function">
    <text evidence="4">Involved in the third step of the chorismate pathway, which leads to the biosynthesis of aromatic amino acids. Catalyzes the cis-dehydration of 3-dehydroquinate (DHQ) and introduces the first double bond of the aromatic ring to yield 3-dehydroshikimate.</text>
</comment>
<evidence type="ECO:0000313" key="6">
    <source>
        <dbReference type="Proteomes" id="UP000636888"/>
    </source>
</evidence>
<dbReference type="EMBL" id="JAEMHM010000003">
    <property type="protein sequence ID" value="MBJ6724055.1"/>
    <property type="molecule type" value="Genomic_DNA"/>
</dbReference>
<comment type="subunit">
    <text evidence="4">Homodimer.</text>
</comment>
<dbReference type="InterPro" id="IPR013785">
    <property type="entry name" value="Aldolase_TIM"/>
</dbReference>
<dbReference type="PANTHER" id="PTHR43699:SF1">
    <property type="entry name" value="3-DEHYDROQUINATE DEHYDRATASE"/>
    <property type="match status" value="1"/>
</dbReference>
<dbReference type="AlphaFoldDB" id="A0A8J7JKP3"/>
<sequence length="248" mass="26580">MGKGIGEGNEALICTPVMGRIGDEVLEELDVVLAKGPDVVEWRADFYANIGVTDDVLALAASFKRRAPETTMIFTIRSAHEGGEPIPLDARQAIELTAAVCCGTAFEYVDCELSNAAADVAYLREAARASGTKIIGSYHNFDRTPEAGFLLEKLHEAEVKGLDVAKVAVMPRGLDDVLTLLKVTLEARQRCRIPVVTMSMGGLGALTRMVGGLFGSALTFAVGKASSAPGQVPIEDLRELLRIVEKYR</sequence>
<dbReference type="PANTHER" id="PTHR43699">
    <property type="entry name" value="3-DEHYDROQUINATE DEHYDRATASE"/>
    <property type="match status" value="1"/>
</dbReference>
<comment type="pathway">
    <text evidence="4">Metabolic intermediate biosynthesis; chorismate biosynthesis; chorismate from D-erythrose 4-phosphate and phosphoenolpyruvate: step 3/7.</text>
</comment>
<organism evidence="5 6">
    <name type="scientific">Geomesophilobacter sediminis</name>
    <dbReference type="NCBI Taxonomy" id="2798584"/>
    <lineage>
        <taxon>Bacteria</taxon>
        <taxon>Pseudomonadati</taxon>
        <taxon>Thermodesulfobacteriota</taxon>
        <taxon>Desulfuromonadia</taxon>
        <taxon>Geobacterales</taxon>
        <taxon>Geobacteraceae</taxon>
        <taxon>Geomesophilobacter</taxon>
    </lineage>
</organism>
<keyword evidence="6" id="KW-1185">Reference proteome</keyword>
<dbReference type="Gene3D" id="3.20.20.70">
    <property type="entry name" value="Aldolase class I"/>
    <property type="match status" value="1"/>
</dbReference>
<feature type="binding site" evidence="4">
    <location>
        <position position="231"/>
    </location>
    <ligand>
        <name>3-dehydroquinate</name>
        <dbReference type="ChEBI" id="CHEBI:32364"/>
    </ligand>
</feature>